<protein>
    <recommendedName>
        <fullName evidence="9">Multidrug-efflux transporter</fullName>
    </recommendedName>
</protein>
<evidence type="ECO:0000256" key="7">
    <source>
        <dbReference type="ARBA" id="ARBA00023065"/>
    </source>
</evidence>
<keyword evidence="8 10" id="KW-0472">Membrane</keyword>
<feature type="transmembrane region" description="Helical" evidence="10">
    <location>
        <begin position="257"/>
        <end position="277"/>
    </location>
</feature>
<dbReference type="CDD" id="cd13137">
    <property type="entry name" value="MATE_NorM_like"/>
    <property type="match status" value="1"/>
</dbReference>
<dbReference type="InterPro" id="IPR050222">
    <property type="entry name" value="MATE_MdtK"/>
</dbReference>
<evidence type="ECO:0000256" key="4">
    <source>
        <dbReference type="ARBA" id="ARBA00022475"/>
    </source>
</evidence>
<evidence type="ECO:0000256" key="3">
    <source>
        <dbReference type="ARBA" id="ARBA00022449"/>
    </source>
</evidence>
<keyword evidence="2" id="KW-0813">Transport</keyword>
<feature type="transmembrane region" description="Helical" evidence="10">
    <location>
        <begin position="323"/>
        <end position="347"/>
    </location>
</feature>
<evidence type="ECO:0000256" key="1">
    <source>
        <dbReference type="ARBA" id="ARBA00004651"/>
    </source>
</evidence>
<dbReference type="Proteomes" id="UP000885672">
    <property type="component" value="Unassembled WGS sequence"/>
</dbReference>
<keyword evidence="6 10" id="KW-1133">Transmembrane helix</keyword>
<evidence type="ECO:0000256" key="2">
    <source>
        <dbReference type="ARBA" id="ARBA00022448"/>
    </source>
</evidence>
<feature type="transmembrane region" description="Helical" evidence="10">
    <location>
        <begin position="52"/>
        <end position="80"/>
    </location>
</feature>
<dbReference type="GO" id="GO:0015297">
    <property type="term" value="F:antiporter activity"/>
    <property type="evidence" value="ECO:0007669"/>
    <property type="project" value="UniProtKB-KW"/>
</dbReference>
<dbReference type="InterPro" id="IPR048279">
    <property type="entry name" value="MdtK-like"/>
</dbReference>
<dbReference type="InterPro" id="IPR002528">
    <property type="entry name" value="MATE_fam"/>
</dbReference>
<comment type="subcellular location">
    <subcellularLocation>
        <location evidence="1">Cell membrane</location>
        <topology evidence="1">Multi-pass membrane protein</topology>
    </subcellularLocation>
</comment>
<gene>
    <name evidence="11" type="ORF">ENN51_04005</name>
</gene>
<dbReference type="AlphaFoldDB" id="A0A7V0T5A1"/>
<keyword evidence="3" id="KW-0050">Antiport</keyword>
<evidence type="ECO:0000256" key="8">
    <source>
        <dbReference type="ARBA" id="ARBA00023136"/>
    </source>
</evidence>
<keyword evidence="5 10" id="KW-0812">Transmembrane</keyword>
<feature type="transmembrane region" description="Helical" evidence="10">
    <location>
        <begin position="139"/>
        <end position="160"/>
    </location>
</feature>
<evidence type="ECO:0000313" key="11">
    <source>
        <dbReference type="EMBL" id="HDQ99432.1"/>
    </source>
</evidence>
<dbReference type="GO" id="GO:0005886">
    <property type="term" value="C:plasma membrane"/>
    <property type="evidence" value="ECO:0007669"/>
    <property type="project" value="UniProtKB-SubCell"/>
</dbReference>
<keyword evidence="7" id="KW-0406">Ion transport</keyword>
<feature type="transmembrane region" description="Helical" evidence="10">
    <location>
        <begin position="23"/>
        <end position="46"/>
    </location>
</feature>
<comment type="caution">
    <text evidence="11">The sequence shown here is derived from an EMBL/GenBank/DDBJ whole genome shotgun (WGS) entry which is preliminary data.</text>
</comment>
<keyword evidence="4" id="KW-1003">Cell membrane</keyword>
<proteinExistence type="predicted"/>
<dbReference type="PIRSF" id="PIRSF006603">
    <property type="entry name" value="DinF"/>
    <property type="match status" value="1"/>
</dbReference>
<reference evidence="11" key="1">
    <citation type="journal article" date="2020" name="mSystems">
        <title>Genome- and Community-Level Interaction Insights into Carbon Utilization and Element Cycling Functions of Hydrothermarchaeota in Hydrothermal Sediment.</title>
        <authorList>
            <person name="Zhou Z."/>
            <person name="Liu Y."/>
            <person name="Xu W."/>
            <person name="Pan J."/>
            <person name="Luo Z.H."/>
            <person name="Li M."/>
        </authorList>
    </citation>
    <scope>NUCLEOTIDE SEQUENCE [LARGE SCALE GENOMIC DNA]</scope>
    <source>
        <strain evidence="11">SpSt-1182</strain>
    </source>
</reference>
<organism evidence="11">
    <name type="scientific">candidate division WOR-3 bacterium</name>
    <dbReference type="NCBI Taxonomy" id="2052148"/>
    <lineage>
        <taxon>Bacteria</taxon>
        <taxon>Bacteria division WOR-3</taxon>
    </lineage>
</organism>
<sequence length="452" mass="47489">MPRQHTVAVPPGRAGLGRSIWRIAWPVMLMQLLYTALSITDMFWVGRLGAPAVAAVALGGSVLGVLFAIGQVFGVSTLALAARATGAGNRAGVVAALRHAVVPAVVVGIIIAAVGIPLAGRILVLLRAAPEVVNMGRNYLIVTFAYLPAFFAGMPAYSLFHASGDTRTPMFVILATNLFNAALDPVLIFGWFGLPRLGVTGAALATALSQLLWLAIVAVILYRRGLLVRGGPFQWRRLVTVFRVGLPAGLAEVTRPLTGMLLFSIVNGFGIAAGAAFGIGLRILGMMFVYLAAMQSAGEVLVGQSLGRGDTALARAVGGRVTLVAVLLQFLVLPLLFVLAPLVVRVFSAEPEVVRIGTGYLRVLAPFLVLAGFKVGWASAQRGAGDTRPPMLAAVLANWVVKLPLAWALATLTGLGVNGVWLGIGASIAVESVMLGASYRRGRWLTRELAWH</sequence>
<dbReference type="NCBIfam" id="TIGR00797">
    <property type="entry name" value="matE"/>
    <property type="match status" value="1"/>
</dbReference>
<accession>A0A7V0T5A1</accession>
<feature type="transmembrane region" description="Helical" evidence="10">
    <location>
        <begin position="359"/>
        <end position="380"/>
    </location>
</feature>
<feature type="transmembrane region" description="Helical" evidence="10">
    <location>
        <begin position="172"/>
        <end position="194"/>
    </location>
</feature>
<dbReference type="GO" id="GO:0006811">
    <property type="term" value="P:monoatomic ion transport"/>
    <property type="evidence" value="ECO:0007669"/>
    <property type="project" value="UniProtKB-KW"/>
</dbReference>
<dbReference type="Pfam" id="PF01554">
    <property type="entry name" value="MatE"/>
    <property type="match status" value="2"/>
</dbReference>
<feature type="transmembrane region" description="Helical" evidence="10">
    <location>
        <begin position="200"/>
        <end position="222"/>
    </location>
</feature>
<dbReference type="PANTHER" id="PTHR43298">
    <property type="entry name" value="MULTIDRUG RESISTANCE PROTEIN NORM-RELATED"/>
    <property type="match status" value="1"/>
</dbReference>
<evidence type="ECO:0000256" key="5">
    <source>
        <dbReference type="ARBA" id="ARBA00022692"/>
    </source>
</evidence>
<feature type="transmembrane region" description="Helical" evidence="10">
    <location>
        <begin position="419"/>
        <end position="439"/>
    </location>
</feature>
<evidence type="ECO:0000256" key="6">
    <source>
        <dbReference type="ARBA" id="ARBA00022989"/>
    </source>
</evidence>
<feature type="transmembrane region" description="Helical" evidence="10">
    <location>
        <begin position="100"/>
        <end position="119"/>
    </location>
</feature>
<dbReference type="GO" id="GO:0042910">
    <property type="term" value="F:xenobiotic transmembrane transporter activity"/>
    <property type="evidence" value="ECO:0007669"/>
    <property type="project" value="InterPro"/>
</dbReference>
<dbReference type="PANTHER" id="PTHR43298:SF2">
    <property type="entry name" value="FMN_FAD EXPORTER YEEO-RELATED"/>
    <property type="match status" value="1"/>
</dbReference>
<dbReference type="EMBL" id="DSBX01000151">
    <property type="protein sequence ID" value="HDQ99432.1"/>
    <property type="molecule type" value="Genomic_DNA"/>
</dbReference>
<evidence type="ECO:0000256" key="10">
    <source>
        <dbReference type="SAM" id="Phobius"/>
    </source>
</evidence>
<name>A0A7V0T5A1_UNCW3</name>
<evidence type="ECO:0000256" key="9">
    <source>
        <dbReference type="ARBA" id="ARBA00031636"/>
    </source>
</evidence>